<evidence type="ECO:0000313" key="2">
    <source>
        <dbReference type="Proteomes" id="UP000661918"/>
    </source>
</evidence>
<gene>
    <name evidence="1" type="ORF">GCM10010841_24360</name>
</gene>
<dbReference type="Pfam" id="PF11927">
    <property type="entry name" value="HODM_asu-like"/>
    <property type="match status" value="1"/>
</dbReference>
<name>A0ABQ2GX18_9DEIO</name>
<comment type="caution">
    <text evidence="1">The sequence shown here is derived from an EMBL/GenBank/DDBJ whole genome shotgun (WGS) entry which is preliminary data.</text>
</comment>
<dbReference type="EMBL" id="BMOM01000021">
    <property type="protein sequence ID" value="GGM14984.1"/>
    <property type="molecule type" value="Genomic_DNA"/>
</dbReference>
<evidence type="ECO:0000313" key="1">
    <source>
        <dbReference type="EMBL" id="GGM14984.1"/>
    </source>
</evidence>
<protein>
    <recommendedName>
        <fullName evidence="3">DUF3445 domain-containing protein</fullName>
    </recommendedName>
</protein>
<dbReference type="RefSeq" id="WP_229753070.1">
    <property type="nucleotide sequence ID" value="NZ_BMOM01000021.1"/>
</dbReference>
<organism evidence="1 2">
    <name type="scientific">Deinococcus aerophilus</name>
    <dbReference type="NCBI Taxonomy" id="522488"/>
    <lineage>
        <taxon>Bacteria</taxon>
        <taxon>Thermotogati</taxon>
        <taxon>Deinococcota</taxon>
        <taxon>Deinococci</taxon>
        <taxon>Deinococcales</taxon>
        <taxon>Deinococcaceae</taxon>
        <taxon>Deinococcus</taxon>
    </lineage>
</organism>
<dbReference type="InterPro" id="IPR021848">
    <property type="entry name" value="HODM_asu-like"/>
</dbReference>
<evidence type="ECO:0008006" key="3">
    <source>
        <dbReference type="Google" id="ProtNLM"/>
    </source>
</evidence>
<accession>A0ABQ2GX18</accession>
<reference evidence="2" key="1">
    <citation type="journal article" date="2019" name="Int. J. Syst. Evol. Microbiol.">
        <title>The Global Catalogue of Microorganisms (GCM) 10K type strain sequencing project: providing services to taxonomists for standard genome sequencing and annotation.</title>
        <authorList>
            <consortium name="The Broad Institute Genomics Platform"/>
            <consortium name="The Broad Institute Genome Sequencing Center for Infectious Disease"/>
            <person name="Wu L."/>
            <person name="Ma J."/>
        </authorList>
    </citation>
    <scope>NUCLEOTIDE SEQUENCE [LARGE SCALE GENOMIC DNA]</scope>
    <source>
        <strain evidence="2">JCM 15443</strain>
    </source>
</reference>
<proteinExistence type="predicted"/>
<sequence>MGGCGRQRANGSAKLPHIRPLPAAPIYRPFLEGTYTVSAGLFRLGKQPVPWREDGAAESHTFEPDSSWAQFVDSKWAAHRRGLHHYAGEANLAPGLREAALNFVAHTLAAESGGAMTWDGRTFCNLRLGWEATLDLRRGSVDGLRRFEAPWSALRSDLEPVGALDFLGLNAAEDLAIIARDPVTGRDWLAAAHVLSPGHWDPRDKLGRDFVAVHGPVAGAGRMNATAPRLVEAVIQRGPFLRFAWGLTADDRLDHHPELSASAPEAFDPEQTYVRVERQTLTGFPDQHGALFTIRPYLYPLRQAVREAAHAQALACALRSMTPQQRTYKGLGAILPDLLIWLDARALDSGP</sequence>
<keyword evidence="2" id="KW-1185">Reference proteome</keyword>
<dbReference type="Proteomes" id="UP000661918">
    <property type="component" value="Unassembled WGS sequence"/>
</dbReference>